<protein>
    <submittedName>
        <fullName evidence="2">Uncharacterized protein</fullName>
    </submittedName>
</protein>
<dbReference type="AlphaFoldDB" id="A0AAV6H0B7"/>
<evidence type="ECO:0000313" key="2">
    <source>
        <dbReference type="EMBL" id="KAG5280074.1"/>
    </source>
</evidence>
<dbReference type="Proteomes" id="UP000823561">
    <property type="component" value="Chromosome 6"/>
</dbReference>
<feature type="compositionally biased region" description="Basic and acidic residues" evidence="1">
    <location>
        <begin position="14"/>
        <end position="35"/>
    </location>
</feature>
<reference evidence="2" key="1">
    <citation type="submission" date="2020-10" db="EMBL/GenBank/DDBJ databases">
        <title>Chromosome-scale genome assembly of the Allis shad, Alosa alosa.</title>
        <authorList>
            <person name="Margot Z."/>
            <person name="Christophe K."/>
            <person name="Cabau C."/>
            <person name="Louis A."/>
            <person name="Berthelot C."/>
            <person name="Parey E."/>
            <person name="Roest Crollius H."/>
            <person name="Montfort J."/>
            <person name="Robinson-Rechavi M."/>
            <person name="Bucao C."/>
            <person name="Bouchez O."/>
            <person name="Gislard M."/>
            <person name="Lluch J."/>
            <person name="Milhes M."/>
            <person name="Lampietro C."/>
            <person name="Lopez Roques C."/>
            <person name="Donnadieu C."/>
            <person name="Braasch I."/>
            <person name="Desvignes T."/>
            <person name="Postlethwait J."/>
            <person name="Bobe J."/>
            <person name="Guiguen Y."/>
        </authorList>
    </citation>
    <scope>NUCLEOTIDE SEQUENCE</scope>
    <source>
        <strain evidence="2">M-15738</strain>
        <tissue evidence="2">Blood</tissue>
    </source>
</reference>
<organism evidence="2 3">
    <name type="scientific">Alosa alosa</name>
    <name type="common">allis shad</name>
    <dbReference type="NCBI Taxonomy" id="278164"/>
    <lineage>
        <taxon>Eukaryota</taxon>
        <taxon>Metazoa</taxon>
        <taxon>Chordata</taxon>
        <taxon>Craniata</taxon>
        <taxon>Vertebrata</taxon>
        <taxon>Euteleostomi</taxon>
        <taxon>Actinopterygii</taxon>
        <taxon>Neopterygii</taxon>
        <taxon>Teleostei</taxon>
        <taxon>Clupei</taxon>
        <taxon>Clupeiformes</taxon>
        <taxon>Clupeoidei</taxon>
        <taxon>Clupeidae</taxon>
        <taxon>Alosa</taxon>
    </lineage>
</organism>
<accession>A0AAV6H0B7</accession>
<name>A0AAV6H0B7_9TELE</name>
<gene>
    <name evidence="2" type="ORF">AALO_G00084610</name>
</gene>
<comment type="caution">
    <text evidence="2">The sequence shown here is derived from an EMBL/GenBank/DDBJ whole genome shotgun (WGS) entry which is preliminary data.</text>
</comment>
<dbReference type="EMBL" id="JADWDJ010000006">
    <property type="protein sequence ID" value="KAG5280074.1"/>
    <property type="molecule type" value="Genomic_DNA"/>
</dbReference>
<evidence type="ECO:0000256" key="1">
    <source>
        <dbReference type="SAM" id="MobiDB-lite"/>
    </source>
</evidence>
<sequence>MHASPRAAGHKIQRVRERNGRASEKRKPTEEEPLKHRLSKEKKKKDALVRPCVCARERLCCAGPAADSLHPWILWEEEVFMCKRCPVQAPGPRRGWTPLRWI</sequence>
<feature type="region of interest" description="Disordered" evidence="1">
    <location>
        <begin position="1"/>
        <end position="42"/>
    </location>
</feature>
<proteinExistence type="predicted"/>
<evidence type="ECO:0000313" key="3">
    <source>
        <dbReference type="Proteomes" id="UP000823561"/>
    </source>
</evidence>
<keyword evidence="3" id="KW-1185">Reference proteome</keyword>